<keyword evidence="2" id="KW-1185">Reference proteome</keyword>
<proteinExistence type="predicted"/>
<sequence>MSTHPNKDKSDSINYGRNINKFYASAQVARKLTYTWADVIEECFKKLDHDREHKPEEVNVVTSLMKEMEGHHFTMMRMLYILRQQEIQRLAFHYLPGHIQNIINQKALNCDDERQKQLEISETVHRFIPEIEHMVKVGETINEEFGKFLSKLTEEPHSTI</sequence>
<accession>A0A0C2MM64</accession>
<protein>
    <submittedName>
        <fullName evidence="1">Uncharacterized protein</fullName>
    </submittedName>
</protein>
<evidence type="ECO:0000313" key="1">
    <source>
        <dbReference type="EMBL" id="KII65455.1"/>
    </source>
</evidence>
<gene>
    <name evidence="1" type="ORF">RF11_06353</name>
</gene>
<dbReference type="Proteomes" id="UP000031668">
    <property type="component" value="Unassembled WGS sequence"/>
</dbReference>
<evidence type="ECO:0000313" key="2">
    <source>
        <dbReference type="Proteomes" id="UP000031668"/>
    </source>
</evidence>
<comment type="caution">
    <text evidence="1">The sequence shown here is derived from an EMBL/GenBank/DDBJ whole genome shotgun (WGS) entry which is preliminary data.</text>
</comment>
<dbReference type="EMBL" id="JWZT01003821">
    <property type="protein sequence ID" value="KII65455.1"/>
    <property type="molecule type" value="Genomic_DNA"/>
</dbReference>
<organism evidence="1 2">
    <name type="scientific">Thelohanellus kitauei</name>
    <name type="common">Myxosporean</name>
    <dbReference type="NCBI Taxonomy" id="669202"/>
    <lineage>
        <taxon>Eukaryota</taxon>
        <taxon>Metazoa</taxon>
        <taxon>Cnidaria</taxon>
        <taxon>Myxozoa</taxon>
        <taxon>Myxosporea</taxon>
        <taxon>Bivalvulida</taxon>
        <taxon>Platysporina</taxon>
        <taxon>Myxobolidae</taxon>
        <taxon>Thelohanellus</taxon>
    </lineage>
</organism>
<reference evidence="1 2" key="1">
    <citation type="journal article" date="2014" name="Genome Biol. Evol.">
        <title>The genome of the myxosporean Thelohanellus kitauei shows adaptations to nutrient acquisition within its fish host.</title>
        <authorList>
            <person name="Yang Y."/>
            <person name="Xiong J."/>
            <person name="Zhou Z."/>
            <person name="Huo F."/>
            <person name="Miao W."/>
            <person name="Ran C."/>
            <person name="Liu Y."/>
            <person name="Zhang J."/>
            <person name="Feng J."/>
            <person name="Wang M."/>
            <person name="Wang M."/>
            <person name="Wang L."/>
            <person name="Yao B."/>
        </authorList>
    </citation>
    <scope>NUCLEOTIDE SEQUENCE [LARGE SCALE GENOMIC DNA]</scope>
    <source>
        <strain evidence="1">Wuqing</strain>
    </source>
</reference>
<name>A0A0C2MM64_THEKT</name>
<dbReference type="AlphaFoldDB" id="A0A0C2MM64"/>